<dbReference type="EMBL" id="JBHRYJ010000002">
    <property type="protein sequence ID" value="MFC3676448.1"/>
    <property type="molecule type" value="Genomic_DNA"/>
</dbReference>
<dbReference type="PROSITE" id="PS51257">
    <property type="entry name" value="PROKAR_LIPOPROTEIN"/>
    <property type="match status" value="1"/>
</dbReference>
<dbReference type="Pfam" id="PF25967">
    <property type="entry name" value="RND-MFP_C"/>
    <property type="match status" value="1"/>
</dbReference>
<evidence type="ECO:0000256" key="1">
    <source>
        <dbReference type="ARBA" id="ARBA00004196"/>
    </source>
</evidence>
<comment type="subcellular location">
    <subcellularLocation>
        <location evidence="1">Cell envelope</location>
    </subcellularLocation>
</comment>
<comment type="caution">
    <text evidence="9">The sequence shown here is derived from an EMBL/GenBank/DDBJ whole genome shotgun (WGS) entry which is preliminary data.</text>
</comment>
<evidence type="ECO:0000259" key="8">
    <source>
        <dbReference type="Pfam" id="PF25967"/>
    </source>
</evidence>
<dbReference type="InterPro" id="IPR006143">
    <property type="entry name" value="RND_pump_MFP"/>
</dbReference>
<feature type="coiled-coil region" evidence="4">
    <location>
        <begin position="112"/>
        <end position="177"/>
    </location>
</feature>
<name>A0ABV7VHH0_9PROT</name>
<dbReference type="InterPro" id="IPR058625">
    <property type="entry name" value="MdtA-like_BSH"/>
</dbReference>
<feature type="domain" description="Multidrug resistance protein MdtA-like alpha-helical hairpin" evidence="5">
    <location>
        <begin position="112"/>
        <end position="181"/>
    </location>
</feature>
<evidence type="ECO:0000313" key="9">
    <source>
        <dbReference type="EMBL" id="MFC3676448.1"/>
    </source>
</evidence>
<dbReference type="InterPro" id="IPR058624">
    <property type="entry name" value="MdtA-like_HH"/>
</dbReference>
<organism evidence="9 10">
    <name type="scientific">Ferrovibrio xuzhouensis</name>
    <dbReference type="NCBI Taxonomy" id="1576914"/>
    <lineage>
        <taxon>Bacteria</taxon>
        <taxon>Pseudomonadati</taxon>
        <taxon>Pseudomonadota</taxon>
        <taxon>Alphaproteobacteria</taxon>
        <taxon>Rhodospirillales</taxon>
        <taxon>Rhodospirillaceae</taxon>
        <taxon>Ferrovibrio</taxon>
    </lineage>
</organism>
<evidence type="ECO:0000259" key="6">
    <source>
        <dbReference type="Pfam" id="PF25917"/>
    </source>
</evidence>
<reference evidence="10" key="1">
    <citation type="journal article" date="2019" name="Int. J. Syst. Evol. Microbiol.">
        <title>The Global Catalogue of Microorganisms (GCM) 10K type strain sequencing project: providing services to taxonomists for standard genome sequencing and annotation.</title>
        <authorList>
            <consortium name="The Broad Institute Genomics Platform"/>
            <consortium name="The Broad Institute Genome Sequencing Center for Infectious Disease"/>
            <person name="Wu L."/>
            <person name="Ma J."/>
        </authorList>
    </citation>
    <scope>NUCLEOTIDE SEQUENCE [LARGE SCALE GENOMIC DNA]</scope>
    <source>
        <strain evidence="10">KCTC 42182</strain>
    </source>
</reference>
<evidence type="ECO:0000259" key="5">
    <source>
        <dbReference type="Pfam" id="PF25876"/>
    </source>
</evidence>
<keyword evidence="10" id="KW-1185">Reference proteome</keyword>
<evidence type="ECO:0000256" key="3">
    <source>
        <dbReference type="ARBA" id="ARBA00022448"/>
    </source>
</evidence>
<dbReference type="Proteomes" id="UP001595711">
    <property type="component" value="Unassembled WGS sequence"/>
</dbReference>
<feature type="domain" description="CusB-like beta-barrel" evidence="7">
    <location>
        <begin position="219"/>
        <end position="291"/>
    </location>
</feature>
<feature type="domain" description="Multidrug resistance protein MdtA-like barrel-sandwich hybrid" evidence="6">
    <location>
        <begin position="78"/>
        <end position="208"/>
    </location>
</feature>
<dbReference type="SUPFAM" id="SSF111369">
    <property type="entry name" value="HlyD-like secretion proteins"/>
    <property type="match status" value="1"/>
</dbReference>
<protein>
    <submittedName>
        <fullName evidence="9">Efflux RND transporter periplasmic adaptor subunit</fullName>
    </submittedName>
</protein>
<dbReference type="NCBIfam" id="TIGR01730">
    <property type="entry name" value="RND_mfp"/>
    <property type="match status" value="1"/>
</dbReference>
<comment type="similarity">
    <text evidence="2">Belongs to the membrane fusion protein (MFP) (TC 8.A.1) family.</text>
</comment>
<sequence length="380" mass="41103">MRSMKGIAGGWMPAGVKIGAIMAALLLAGGLAACDQAPPPPEPIRPVRVTSAKPQVFEDRSSYTGEVRARYETNLAFRIGGKIVARFVEIGSEVKKDALLARLDPDDSRLAIQNARAQMNAAQANFEQAQTELTRYKRLYETRVTSQAELDRRQNTYNTAKARLDSAQSQLRVAQNQMDYTELHADADGVITSISVEAGQVVSSGQTVMKLARPEEKEVVFNVAENRLDELRNATGISVSLWANPDKEYAGVVREIAPGADPVTRTYAVKVTVQHPPAGMRLGMTASVAIVRRSSDSVIALPLSALYQEGDKPAVWVYSGTPDKGTVELRPVTIAAYVQDAVLISAGLKAGEEVVTAGVHKLIPGQIVRLLVEARKEIQS</sequence>
<evidence type="ECO:0000259" key="7">
    <source>
        <dbReference type="Pfam" id="PF25954"/>
    </source>
</evidence>
<proteinExistence type="inferred from homology"/>
<dbReference type="Pfam" id="PF25876">
    <property type="entry name" value="HH_MFP_RND"/>
    <property type="match status" value="1"/>
</dbReference>
<gene>
    <name evidence="9" type="ORF">ACFOOQ_12900</name>
</gene>
<dbReference type="Gene3D" id="1.10.287.470">
    <property type="entry name" value="Helix hairpin bin"/>
    <property type="match status" value="1"/>
</dbReference>
<dbReference type="Gene3D" id="2.40.30.170">
    <property type="match status" value="1"/>
</dbReference>
<dbReference type="Pfam" id="PF25954">
    <property type="entry name" value="Beta-barrel_RND_2"/>
    <property type="match status" value="1"/>
</dbReference>
<dbReference type="RefSeq" id="WP_379727085.1">
    <property type="nucleotide sequence ID" value="NZ_JBHRYJ010000002.1"/>
</dbReference>
<dbReference type="InterPro" id="IPR058627">
    <property type="entry name" value="MdtA-like_C"/>
</dbReference>
<accession>A0ABV7VHH0</accession>
<dbReference type="PANTHER" id="PTHR30469">
    <property type="entry name" value="MULTIDRUG RESISTANCE PROTEIN MDTA"/>
    <property type="match status" value="1"/>
</dbReference>
<evidence type="ECO:0000256" key="4">
    <source>
        <dbReference type="SAM" id="Coils"/>
    </source>
</evidence>
<dbReference type="Gene3D" id="2.40.50.100">
    <property type="match status" value="1"/>
</dbReference>
<dbReference type="InterPro" id="IPR058792">
    <property type="entry name" value="Beta-barrel_RND_2"/>
</dbReference>
<evidence type="ECO:0000313" key="10">
    <source>
        <dbReference type="Proteomes" id="UP001595711"/>
    </source>
</evidence>
<dbReference type="Pfam" id="PF25917">
    <property type="entry name" value="BSH_RND"/>
    <property type="match status" value="1"/>
</dbReference>
<feature type="domain" description="Multidrug resistance protein MdtA-like C-terminal permuted SH3" evidence="8">
    <location>
        <begin position="299"/>
        <end position="360"/>
    </location>
</feature>
<keyword evidence="3" id="KW-0813">Transport</keyword>
<dbReference type="Gene3D" id="2.40.420.20">
    <property type="match status" value="1"/>
</dbReference>
<keyword evidence="4" id="KW-0175">Coiled coil</keyword>
<dbReference type="PANTHER" id="PTHR30469:SF15">
    <property type="entry name" value="HLYD FAMILY OF SECRETION PROTEINS"/>
    <property type="match status" value="1"/>
</dbReference>
<evidence type="ECO:0000256" key="2">
    <source>
        <dbReference type="ARBA" id="ARBA00009477"/>
    </source>
</evidence>